<feature type="compositionally biased region" description="Low complexity" evidence="1">
    <location>
        <begin position="447"/>
        <end position="461"/>
    </location>
</feature>
<sequence>MTSRDDVVGRLTLASGHPWGPTRSGLTAEAVAMADELGDDQLAVDARLALAEARHRGNEEWKGLAPFVWLLARLDKRPDLFDADRLRRLGWAYERAVPAAADNPAVSIAQVRELEAGLRKFFRFLGGSTHAIHSGLLHAAIMLGLEEEAAAEAAALRSAGADDAGRAGRADHESRDPLREIEWANIHEDWETAVTAAAPVLDRRVEGDDQPYAVQSEALLPLLALGHSQAAWDAHVYSYRRLRYAPNVMSYLGKHLEYLALSGRAARGLRIMRGFVGRADEAQSARALMDLLSGAVLVLRESERDGRGAEPLDTGVPSVAAWCPGPGIGAGTPLNVARPLFEEWACRIAARYDARNGNAAVSSRLRKGLAREPFVDADAIVGRHARAGAGAVEPAQGAGPQDAGSQPVGRSRAADRVGPVEEVRPTRRSRRAEEAGRAQRGRRAEGLRSAGGARRGGLVALPEGAGPAEETQAHQDRSWNPDDTIIIERVLDPQASEAPGAGRPVEVSGAGWPEAAEAAEAAAKASEESQSPQSRPWSPDDTIIIESVREPEAPAEPGPAAGGRKPEEPPEASAGVRVLGRPGAAEEPEQAGDVEEILRSWGRPGGAGRAEPVPAEPTNLPDGIRQLEAPGAPAGPERAGSVGEPGPAGGSRRARGPAGTAPAPVVAVSPAMGHDDGAPRPSAVEPLPFGDAPYPGVDLRAPSAVVDAGGLLRRLEIELRRPGRTLEHAFLITQAMRLGLMPDPEQVGPELVRAARSLRYTVADREGDYGRAIDELARLRAYLTGVAHPLRLIELDLEALQIGSRDDDLHDRSSARTRADQLAHVKELAGQLTAMAEPLLDTPAGHQAELVDSYRSATAMVRVLSDHDDHQGAAEFLELARLVVPHVADFIEPHDGALDDQLTLLEAGAVLARGDARGAGALADAVLRRYDPCPVVLAVAGRSVLVRALMSLGETERAVAQSRDLLDIHMSVGLEALAGPLFGSLAASLGASGRLLEAAEVLETALATDVPPTLAEELRCTLISTMERLGEEEGVRDNCLVVAESALKRGEAERGADYLLRAASASEKLGETARASHMFERAAELVDTSDNAGRVRCARYLRRAGRAAVAESADLTTPVRPDKARALMSRAWDLIEAVPDSRKYSRAVELGDWHDDMAWILWRVGEHAEALDHCKRSFTCYVSAKDRGTAAHPLTLMALIHAEMGDSKAAREDIGRVRRLLGHQRWEGHPALERVTSLEEALDKAS</sequence>
<protein>
    <submittedName>
        <fullName evidence="2">Kinase</fullName>
    </submittedName>
</protein>
<accession>A0ABT4IA00</accession>
<gene>
    <name evidence="2" type="ORF">OHJ16_11050</name>
</gene>
<feature type="compositionally biased region" description="Basic and acidic residues" evidence="1">
    <location>
        <begin position="471"/>
        <end position="480"/>
    </location>
</feature>
<organism evidence="2 3">
    <name type="scientific">Actinomyces israelii</name>
    <dbReference type="NCBI Taxonomy" id="1659"/>
    <lineage>
        <taxon>Bacteria</taxon>
        <taxon>Bacillati</taxon>
        <taxon>Actinomycetota</taxon>
        <taxon>Actinomycetes</taxon>
        <taxon>Actinomycetales</taxon>
        <taxon>Actinomycetaceae</taxon>
        <taxon>Actinomyces</taxon>
    </lineage>
</organism>
<feature type="compositionally biased region" description="Acidic residues" evidence="1">
    <location>
        <begin position="586"/>
        <end position="595"/>
    </location>
</feature>
<comment type="caution">
    <text evidence="2">The sequence shown here is derived from an EMBL/GenBank/DDBJ whole genome shotgun (WGS) entry which is preliminary data.</text>
</comment>
<feature type="region of interest" description="Disordered" evidence="1">
    <location>
        <begin position="390"/>
        <end position="481"/>
    </location>
</feature>
<name>A0ABT4IA00_9ACTO</name>
<dbReference type="InterPro" id="IPR011990">
    <property type="entry name" value="TPR-like_helical_dom_sf"/>
</dbReference>
<evidence type="ECO:0000313" key="3">
    <source>
        <dbReference type="Proteomes" id="UP001072034"/>
    </source>
</evidence>
<dbReference type="Gene3D" id="1.25.40.10">
    <property type="entry name" value="Tetratricopeptide repeat domain"/>
    <property type="match status" value="1"/>
</dbReference>
<evidence type="ECO:0000256" key="1">
    <source>
        <dbReference type="SAM" id="MobiDB-lite"/>
    </source>
</evidence>
<feature type="compositionally biased region" description="Low complexity" evidence="1">
    <location>
        <begin position="515"/>
        <end position="524"/>
    </location>
</feature>
<evidence type="ECO:0000313" key="2">
    <source>
        <dbReference type="EMBL" id="MCZ0858579.1"/>
    </source>
</evidence>
<dbReference type="EMBL" id="JAPTMY010000025">
    <property type="protein sequence ID" value="MCZ0858579.1"/>
    <property type="molecule type" value="Genomic_DNA"/>
</dbReference>
<keyword evidence="2" id="KW-0418">Kinase</keyword>
<feature type="compositionally biased region" description="Low complexity" evidence="1">
    <location>
        <begin position="628"/>
        <end position="640"/>
    </location>
</feature>
<keyword evidence="3" id="KW-1185">Reference proteome</keyword>
<feature type="compositionally biased region" description="Basic and acidic residues" evidence="1">
    <location>
        <begin position="412"/>
        <end position="446"/>
    </location>
</feature>
<dbReference type="GO" id="GO:0016301">
    <property type="term" value="F:kinase activity"/>
    <property type="evidence" value="ECO:0007669"/>
    <property type="project" value="UniProtKB-KW"/>
</dbReference>
<reference evidence="2" key="1">
    <citation type="submission" date="2022-10" db="EMBL/GenBank/DDBJ databases">
        <title>Genome sequence of Actinomyces israelii ATCC 10048.</title>
        <authorList>
            <person name="Watt R.M."/>
            <person name="Tong W.M."/>
        </authorList>
    </citation>
    <scope>NUCLEOTIDE SEQUENCE</scope>
    <source>
        <strain evidence="2">ATCC 10048</strain>
    </source>
</reference>
<feature type="region of interest" description="Disordered" evidence="1">
    <location>
        <begin position="515"/>
        <end position="663"/>
    </location>
</feature>
<keyword evidence="2" id="KW-0808">Transferase</keyword>
<proteinExistence type="predicted"/>
<dbReference type="SUPFAM" id="SSF48452">
    <property type="entry name" value="TPR-like"/>
    <property type="match status" value="1"/>
</dbReference>
<dbReference type="RefSeq" id="WP_268917946.1">
    <property type="nucleotide sequence ID" value="NZ_JAPTMY010000025.1"/>
</dbReference>
<dbReference type="Proteomes" id="UP001072034">
    <property type="component" value="Unassembled WGS sequence"/>
</dbReference>